<protein>
    <submittedName>
        <fullName evidence="1">Uncharacterized protein</fullName>
    </submittedName>
</protein>
<name>A0A1X7UTX7_AMPQE</name>
<evidence type="ECO:0000313" key="1">
    <source>
        <dbReference type="EnsemblMetazoa" id="Aqu2.1.31116_001"/>
    </source>
</evidence>
<dbReference type="InParanoid" id="A0A1X7UTX7"/>
<sequence length="66" mass="7620">MHYVPVSAWTMAEKDQGGLKFVVLMTRGKSLPFWLLHDWRFLPVQLTDQATLLIVMHLSPFHLLGT</sequence>
<reference evidence="1" key="1">
    <citation type="submission" date="2017-05" db="UniProtKB">
        <authorList>
            <consortium name="EnsemblMetazoa"/>
        </authorList>
    </citation>
    <scope>IDENTIFICATION</scope>
</reference>
<accession>A0A1X7UTX7</accession>
<proteinExistence type="predicted"/>
<dbReference type="EnsemblMetazoa" id="Aqu2.1.31116_001">
    <property type="protein sequence ID" value="Aqu2.1.31116_001"/>
    <property type="gene ID" value="Aqu2.1.31116"/>
</dbReference>
<dbReference type="AlphaFoldDB" id="A0A1X7UTX7"/>
<organism evidence="1">
    <name type="scientific">Amphimedon queenslandica</name>
    <name type="common">Sponge</name>
    <dbReference type="NCBI Taxonomy" id="400682"/>
    <lineage>
        <taxon>Eukaryota</taxon>
        <taxon>Metazoa</taxon>
        <taxon>Porifera</taxon>
        <taxon>Demospongiae</taxon>
        <taxon>Heteroscleromorpha</taxon>
        <taxon>Haplosclerida</taxon>
        <taxon>Niphatidae</taxon>
        <taxon>Amphimedon</taxon>
    </lineage>
</organism>